<dbReference type="Pfam" id="PF00672">
    <property type="entry name" value="HAMP"/>
    <property type="match status" value="1"/>
</dbReference>
<dbReference type="InterPro" id="IPR004090">
    <property type="entry name" value="Chemotax_Me-accpt_rcpt"/>
</dbReference>
<keyword evidence="4" id="KW-1133">Transmembrane helix</keyword>
<dbReference type="SMART" id="SM00283">
    <property type="entry name" value="MA"/>
    <property type="match status" value="1"/>
</dbReference>
<comment type="similarity">
    <text evidence="2">Belongs to the methyl-accepting chemotaxis (MCP) protein family.</text>
</comment>
<name>A0A9W6IW79_9HYPH</name>
<sequence length="560" mass="58194">MLAKVNILYKLTAVIALIGAVIAGCIWFAASQMTSIDDSYRAFIAQETKAASSARRVNRAVFEMNYALYRAIAETETAQVTAAEARFAAAKALGAQILTSIRDQAPSFAGRVDDLQKNFDLFSTRLTKAWELSRTDQTQDALNMVHREVDPVFEELTQSSTKLGDDIAAYVDEGSDRLNAQTNSTRWTLISVSGAGVLAGFAIAVMVVLSITKPLGRLVDVLQRMARGDVGASIDEARRGDEIGAVGRAVEGIREMVATKAAEDAERQRIAADAAAQERKRTSMKLADDFEKAIGGVVNMVSSAATEMQATAQQLTATAQQTSSQSAVVASGAEEAAANVTSVAASAEQLGASVSEIGRQVERSAHMSHSAVGETEQTAAIVSELSEAAARIDGIVAMISDIAAQTNLLALNATIEAARAGEAGRGFAVVAAEVKELANQTAKATAEIGQQISGVQLTTGRAVKAIEAISGTIRDISETATAIASAVEEQGAATQEIVKAVSQASVGAGEVTANIAGVSRAADETGAGASQVLSAASELATQSETLRHEVQTFLAGVRAA</sequence>
<dbReference type="GO" id="GO:0007165">
    <property type="term" value="P:signal transduction"/>
    <property type="evidence" value="ECO:0007669"/>
    <property type="project" value="UniProtKB-KW"/>
</dbReference>
<evidence type="ECO:0000256" key="2">
    <source>
        <dbReference type="ARBA" id="ARBA00029447"/>
    </source>
</evidence>
<dbReference type="SUPFAM" id="SSF58104">
    <property type="entry name" value="Methyl-accepting chemotaxis protein (MCP) signaling domain"/>
    <property type="match status" value="1"/>
</dbReference>
<dbReference type="PANTHER" id="PTHR32089">
    <property type="entry name" value="METHYL-ACCEPTING CHEMOTAXIS PROTEIN MCPB"/>
    <property type="match status" value="1"/>
</dbReference>
<dbReference type="PROSITE" id="PS51257">
    <property type="entry name" value="PROKAR_LIPOPROTEIN"/>
    <property type="match status" value="1"/>
</dbReference>
<dbReference type="SUPFAM" id="SSF158472">
    <property type="entry name" value="HAMP domain-like"/>
    <property type="match status" value="1"/>
</dbReference>
<keyword evidence="4" id="KW-0472">Membrane</keyword>
<dbReference type="InterPro" id="IPR004089">
    <property type="entry name" value="MCPsignal_dom"/>
</dbReference>
<dbReference type="Pfam" id="PF00015">
    <property type="entry name" value="MCPsignal"/>
    <property type="match status" value="1"/>
</dbReference>
<evidence type="ECO:0000259" key="6">
    <source>
        <dbReference type="PROSITE" id="PS50885"/>
    </source>
</evidence>
<keyword evidence="4" id="KW-0812">Transmembrane</keyword>
<dbReference type="EMBL" id="BSFF01000003">
    <property type="protein sequence ID" value="GLK56424.1"/>
    <property type="molecule type" value="Genomic_DNA"/>
</dbReference>
<evidence type="ECO:0008006" key="9">
    <source>
        <dbReference type="Google" id="ProtNLM"/>
    </source>
</evidence>
<dbReference type="GO" id="GO:0016020">
    <property type="term" value="C:membrane"/>
    <property type="evidence" value="ECO:0007669"/>
    <property type="project" value="InterPro"/>
</dbReference>
<dbReference type="GO" id="GO:0006935">
    <property type="term" value="P:chemotaxis"/>
    <property type="evidence" value="ECO:0007669"/>
    <property type="project" value="InterPro"/>
</dbReference>
<evidence type="ECO:0000313" key="8">
    <source>
        <dbReference type="Proteomes" id="UP001143400"/>
    </source>
</evidence>
<organism evidence="7 8">
    <name type="scientific">Methylopila capsulata</name>
    <dbReference type="NCBI Taxonomy" id="61654"/>
    <lineage>
        <taxon>Bacteria</taxon>
        <taxon>Pseudomonadati</taxon>
        <taxon>Pseudomonadota</taxon>
        <taxon>Alphaproteobacteria</taxon>
        <taxon>Hyphomicrobiales</taxon>
        <taxon>Methylopilaceae</taxon>
        <taxon>Methylopila</taxon>
    </lineage>
</organism>
<dbReference type="AlphaFoldDB" id="A0A9W6IW79"/>
<dbReference type="SMART" id="SM00304">
    <property type="entry name" value="HAMP"/>
    <property type="match status" value="1"/>
</dbReference>
<dbReference type="GO" id="GO:0004888">
    <property type="term" value="F:transmembrane signaling receptor activity"/>
    <property type="evidence" value="ECO:0007669"/>
    <property type="project" value="InterPro"/>
</dbReference>
<dbReference type="Gene3D" id="6.10.340.10">
    <property type="match status" value="1"/>
</dbReference>
<keyword evidence="1 3" id="KW-0807">Transducer</keyword>
<proteinExistence type="inferred from homology"/>
<dbReference type="Proteomes" id="UP001143400">
    <property type="component" value="Unassembled WGS sequence"/>
</dbReference>
<protein>
    <recommendedName>
        <fullName evidence="9">Methyl-accepting chemotaxis protein</fullName>
    </recommendedName>
</protein>
<reference evidence="7" key="1">
    <citation type="journal article" date="2014" name="Int. J. Syst. Evol. Microbiol.">
        <title>Complete genome sequence of Corynebacterium casei LMG S-19264T (=DSM 44701T), isolated from a smear-ripened cheese.</title>
        <authorList>
            <consortium name="US DOE Joint Genome Institute (JGI-PGF)"/>
            <person name="Walter F."/>
            <person name="Albersmeier A."/>
            <person name="Kalinowski J."/>
            <person name="Ruckert C."/>
        </authorList>
    </citation>
    <scope>NUCLEOTIDE SEQUENCE</scope>
    <source>
        <strain evidence="7">VKM B-1606</strain>
    </source>
</reference>
<dbReference type="PRINTS" id="PR00260">
    <property type="entry name" value="CHEMTRNSDUCR"/>
</dbReference>
<comment type="caution">
    <text evidence="7">The sequence shown here is derived from an EMBL/GenBank/DDBJ whole genome shotgun (WGS) entry which is preliminary data.</text>
</comment>
<accession>A0A9W6IW79</accession>
<dbReference type="CDD" id="cd06225">
    <property type="entry name" value="HAMP"/>
    <property type="match status" value="1"/>
</dbReference>
<feature type="domain" description="HAMP" evidence="6">
    <location>
        <begin position="209"/>
        <end position="262"/>
    </location>
</feature>
<evidence type="ECO:0000313" key="7">
    <source>
        <dbReference type="EMBL" id="GLK56424.1"/>
    </source>
</evidence>
<dbReference type="Gene3D" id="1.10.287.950">
    <property type="entry name" value="Methyl-accepting chemotaxis protein"/>
    <property type="match status" value="1"/>
</dbReference>
<dbReference type="PANTHER" id="PTHR32089:SF112">
    <property type="entry name" value="LYSOZYME-LIKE PROTEIN-RELATED"/>
    <property type="match status" value="1"/>
</dbReference>
<evidence type="ECO:0000256" key="4">
    <source>
        <dbReference type="SAM" id="Phobius"/>
    </source>
</evidence>
<dbReference type="PROSITE" id="PS50111">
    <property type="entry name" value="CHEMOTAXIS_TRANSDUC_2"/>
    <property type="match status" value="1"/>
</dbReference>
<evidence type="ECO:0000259" key="5">
    <source>
        <dbReference type="PROSITE" id="PS50111"/>
    </source>
</evidence>
<dbReference type="PROSITE" id="PS50885">
    <property type="entry name" value="HAMP"/>
    <property type="match status" value="1"/>
</dbReference>
<feature type="transmembrane region" description="Helical" evidence="4">
    <location>
        <begin position="7"/>
        <end position="30"/>
    </location>
</feature>
<evidence type="ECO:0000256" key="1">
    <source>
        <dbReference type="ARBA" id="ARBA00023224"/>
    </source>
</evidence>
<feature type="transmembrane region" description="Helical" evidence="4">
    <location>
        <begin position="187"/>
        <end position="209"/>
    </location>
</feature>
<gene>
    <name evidence="7" type="ORF">GCM10008170_24430</name>
</gene>
<dbReference type="InterPro" id="IPR003660">
    <property type="entry name" value="HAMP_dom"/>
</dbReference>
<reference evidence="7" key="2">
    <citation type="submission" date="2023-01" db="EMBL/GenBank/DDBJ databases">
        <authorList>
            <person name="Sun Q."/>
            <person name="Evtushenko L."/>
        </authorList>
    </citation>
    <scope>NUCLEOTIDE SEQUENCE</scope>
    <source>
        <strain evidence="7">VKM B-1606</strain>
    </source>
</reference>
<evidence type="ECO:0000256" key="3">
    <source>
        <dbReference type="PROSITE-ProRule" id="PRU00284"/>
    </source>
</evidence>
<feature type="domain" description="Methyl-accepting transducer" evidence="5">
    <location>
        <begin position="304"/>
        <end position="540"/>
    </location>
</feature>